<feature type="compositionally biased region" description="Polar residues" evidence="1">
    <location>
        <begin position="649"/>
        <end position="664"/>
    </location>
</feature>
<protein>
    <submittedName>
        <fullName evidence="2">CRISPR-associated protein Csd1</fullName>
    </submittedName>
    <submittedName>
        <fullName evidence="3">Type I-C CRISPR-associated protein Cas8c/Csd1</fullName>
    </submittedName>
</protein>
<dbReference type="Proteomes" id="UP000308000">
    <property type="component" value="Unassembled WGS sequence"/>
</dbReference>
<feature type="region of interest" description="Disordered" evidence="1">
    <location>
        <begin position="634"/>
        <end position="664"/>
    </location>
</feature>
<keyword evidence="5" id="KW-1185">Reference proteome</keyword>
<dbReference type="Proteomes" id="UP000536909">
    <property type="component" value="Unassembled WGS sequence"/>
</dbReference>
<evidence type="ECO:0000313" key="4">
    <source>
        <dbReference type="Proteomes" id="UP000308000"/>
    </source>
</evidence>
<evidence type="ECO:0000313" key="5">
    <source>
        <dbReference type="Proteomes" id="UP000536909"/>
    </source>
</evidence>
<dbReference type="EMBL" id="JACHFV010000001">
    <property type="protein sequence ID" value="MBB5293201.1"/>
    <property type="molecule type" value="Genomic_DNA"/>
</dbReference>
<dbReference type="AlphaFoldDB" id="A0AAJ5F708"/>
<sequence length="664" mass="72761">MLGALIRQAERAGLVTEPGFAPKELRWLAQLSGERLTGVLPLSDGRKGLTFTRCPEMGQPEMMALPRALGQAQAAHFLADTCGVVALLPATDKDGKPKTDDKSLTEQTRNADKHQTFRALLQRASESLPELGAVASALEDPEQLAWLRAELLRQGAKPTDKISFEADGLNLLESSDWHDWWRSFRRETFGRTGRNEGGGMLDLTSGERIMPANTHPKLGKLGVGAIAMGASLVGYDKEAFTSYGFAAGENGAVSEDNAAAYHAALDNLLDTAPILGQMKVAVWFDHRQTEGQVLVNALVDPPSLAEVTEEFFSLDDFDPEEEVKAEQTPEQQAEVARQRARKLLTAIRKGEEPDRLTARYFALAISGASGRAMVRDWHTGSLESLAEAVVMWFDDLAITSLSGKRANRPGLMRLLMCIQRPKSQDTKLDDYLKPVRNLQLPLWRAALDPGMPLPLSAISKVMEAHKAHVMTGKFTEALSREGSNDEKGRVYARMALIRAFHNRKARTQGGYLMSTHVDLNHPSPAYHCGRLMYLLANLQEAQGSEINAGVVQRYYGAASATPALVLGRLTRLSQHHLSKIGRDRPGLAFTLERDIAQVWTALGKDLPRTLTLEQQSLFALGYYQQLAAYSTERQERAAAKRAAEGQAGLSDTATPEVTSTEKGA</sequence>
<dbReference type="Pfam" id="PF09709">
    <property type="entry name" value="Cas_Csd1"/>
    <property type="match status" value="1"/>
</dbReference>
<evidence type="ECO:0000256" key="1">
    <source>
        <dbReference type="SAM" id="MobiDB-lite"/>
    </source>
</evidence>
<organism evidence="3 4">
    <name type="scientific">Deinococcus metallilatus</name>
    <dbReference type="NCBI Taxonomy" id="1211322"/>
    <lineage>
        <taxon>Bacteria</taxon>
        <taxon>Thermotogati</taxon>
        <taxon>Deinococcota</taxon>
        <taxon>Deinococci</taxon>
        <taxon>Deinococcales</taxon>
        <taxon>Deinococcaceae</taxon>
        <taxon>Deinococcus</taxon>
    </lineage>
</organism>
<dbReference type="EMBL" id="VBRC01000001">
    <property type="protein sequence ID" value="TLK31940.1"/>
    <property type="molecule type" value="Genomic_DNA"/>
</dbReference>
<dbReference type="RefSeq" id="WP_129117274.1">
    <property type="nucleotide sequence ID" value="NZ_BSUI01000012.1"/>
</dbReference>
<feature type="region of interest" description="Disordered" evidence="1">
    <location>
        <begin position="90"/>
        <end position="111"/>
    </location>
</feature>
<accession>A0AAJ5F708</accession>
<gene>
    <name evidence="3" type="primary">cas8c</name>
    <name evidence="3" type="ORF">FCS05_00265</name>
    <name evidence="2" type="ORF">HNQ10_000014</name>
</gene>
<proteinExistence type="predicted"/>
<name>A0AAJ5F708_9DEIO</name>
<feature type="compositionally biased region" description="Basic and acidic residues" evidence="1">
    <location>
        <begin position="91"/>
        <end position="111"/>
    </location>
</feature>
<dbReference type="InterPro" id="IPR010144">
    <property type="entry name" value="CRISPR-assoc_prot_Csd1-typ"/>
</dbReference>
<comment type="caution">
    <text evidence="3">The sequence shown here is derived from an EMBL/GenBank/DDBJ whole genome shotgun (WGS) entry which is preliminary data.</text>
</comment>
<reference evidence="3 4" key="1">
    <citation type="submission" date="2019-04" db="EMBL/GenBank/DDBJ databases">
        <title>Deinococcus metalilatus MA1002 mutant No.5.</title>
        <authorList>
            <person name="Park W."/>
            <person name="Park C."/>
        </authorList>
    </citation>
    <scope>NUCLEOTIDE SEQUENCE [LARGE SCALE GENOMIC DNA]</scope>
    <source>
        <strain evidence="3 4">MA1002-m5</strain>
    </source>
</reference>
<evidence type="ECO:0000313" key="2">
    <source>
        <dbReference type="EMBL" id="MBB5293201.1"/>
    </source>
</evidence>
<evidence type="ECO:0000313" key="3">
    <source>
        <dbReference type="EMBL" id="TLK31940.1"/>
    </source>
</evidence>
<feature type="compositionally biased region" description="Basic and acidic residues" evidence="1">
    <location>
        <begin position="634"/>
        <end position="643"/>
    </location>
</feature>
<reference evidence="2 5" key="2">
    <citation type="submission" date="2020-08" db="EMBL/GenBank/DDBJ databases">
        <title>Genomic Encyclopedia of Type Strains, Phase IV (KMG-IV): sequencing the most valuable type-strain genomes for metagenomic binning, comparative biology and taxonomic classification.</title>
        <authorList>
            <person name="Goeker M."/>
        </authorList>
    </citation>
    <scope>NUCLEOTIDE SEQUENCE [LARGE SCALE GENOMIC DNA]</scope>
    <source>
        <strain evidence="2 5">DSM 105434</strain>
    </source>
</reference>
<dbReference type="NCBIfam" id="TIGR01863">
    <property type="entry name" value="cas_Csd1"/>
    <property type="match status" value="1"/>
</dbReference>